<accession>A0AAD1XU82</accession>
<reference evidence="1" key="1">
    <citation type="submission" date="2023-07" db="EMBL/GenBank/DDBJ databases">
        <authorList>
            <consortium name="AG Swart"/>
            <person name="Singh M."/>
            <person name="Singh A."/>
            <person name="Seah K."/>
            <person name="Emmerich C."/>
        </authorList>
    </citation>
    <scope>NUCLEOTIDE SEQUENCE</scope>
    <source>
        <strain evidence="1">DP1</strain>
    </source>
</reference>
<evidence type="ECO:0000313" key="1">
    <source>
        <dbReference type="EMBL" id="CAI2379438.1"/>
    </source>
</evidence>
<comment type="caution">
    <text evidence="1">The sequence shown here is derived from an EMBL/GenBank/DDBJ whole genome shotgun (WGS) entry which is preliminary data.</text>
</comment>
<gene>
    <name evidence="1" type="ORF">ECRASSUSDP1_LOCUS20848</name>
</gene>
<dbReference type="Proteomes" id="UP001295684">
    <property type="component" value="Unassembled WGS sequence"/>
</dbReference>
<sequence length="256" mass="29866">MEYAPKDEQLCKVKETETKLFEEQIQMEREIITFVMDFYDLSEGLEPNLKFIECDKTQSLIKKIKPFKYLYHDRYPQLLIDIKDGKKKKCTKQLLKKQFQFHDGIVITNNFWELGENSIKTDWIFRDLIRNISRVKNIAISNLVISNHKFMSILLASSPLESISFNFCEILSTKETKTLNTKSKISKITIICCAKKCKIAPINPSGFLPALLDTISQCIDPSCLASLIVRKPRLTPQEHQSFLKDHPEFHHVYFKL</sequence>
<proteinExistence type="predicted"/>
<organism evidence="1 2">
    <name type="scientific">Euplotes crassus</name>
    <dbReference type="NCBI Taxonomy" id="5936"/>
    <lineage>
        <taxon>Eukaryota</taxon>
        <taxon>Sar</taxon>
        <taxon>Alveolata</taxon>
        <taxon>Ciliophora</taxon>
        <taxon>Intramacronucleata</taxon>
        <taxon>Spirotrichea</taxon>
        <taxon>Hypotrichia</taxon>
        <taxon>Euplotida</taxon>
        <taxon>Euplotidae</taxon>
        <taxon>Moneuplotes</taxon>
    </lineage>
</organism>
<evidence type="ECO:0000313" key="2">
    <source>
        <dbReference type="Proteomes" id="UP001295684"/>
    </source>
</evidence>
<keyword evidence="2" id="KW-1185">Reference proteome</keyword>
<dbReference type="AlphaFoldDB" id="A0AAD1XU82"/>
<name>A0AAD1XU82_EUPCR</name>
<dbReference type="EMBL" id="CAMPGE010021282">
    <property type="protein sequence ID" value="CAI2379438.1"/>
    <property type="molecule type" value="Genomic_DNA"/>
</dbReference>
<protein>
    <submittedName>
        <fullName evidence="1">Uncharacterized protein</fullName>
    </submittedName>
</protein>